<comment type="caution">
    <text evidence="1">The sequence shown here is derived from an EMBL/GenBank/DDBJ whole genome shotgun (WGS) entry which is preliminary data.</text>
</comment>
<keyword evidence="2" id="KW-1185">Reference proteome</keyword>
<reference evidence="1" key="1">
    <citation type="submission" date="2022-08" db="EMBL/GenBank/DDBJ databases">
        <authorList>
            <person name="Kallberg Y."/>
            <person name="Tangrot J."/>
            <person name="Rosling A."/>
        </authorList>
    </citation>
    <scope>NUCLEOTIDE SEQUENCE</scope>
    <source>
        <strain evidence="1">Wild A</strain>
    </source>
</reference>
<dbReference type="AlphaFoldDB" id="A0A9W4T9G7"/>
<dbReference type="OrthoDB" id="411064at2759"/>
<sequence>NPFDKIKVPTIATNNQADFEAELAVIIVKILKMFIEKMLYNMFWDIL</sequence>
<dbReference type="Proteomes" id="UP001153678">
    <property type="component" value="Unassembled WGS sequence"/>
</dbReference>
<organism evidence="1 2">
    <name type="scientific">Funneliformis geosporum</name>
    <dbReference type="NCBI Taxonomy" id="1117311"/>
    <lineage>
        <taxon>Eukaryota</taxon>
        <taxon>Fungi</taxon>
        <taxon>Fungi incertae sedis</taxon>
        <taxon>Mucoromycota</taxon>
        <taxon>Glomeromycotina</taxon>
        <taxon>Glomeromycetes</taxon>
        <taxon>Glomerales</taxon>
        <taxon>Glomeraceae</taxon>
        <taxon>Funneliformis</taxon>
    </lineage>
</organism>
<name>A0A9W4T9G7_9GLOM</name>
<protein>
    <submittedName>
        <fullName evidence="1">18428_t:CDS:1</fullName>
    </submittedName>
</protein>
<feature type="non-terminal residue" evidence="1">
    <location>
        <position position="1"/>
    </location>
</feature>
<dbReference type="EMBL" id="CAMKVN010012306">
    <property type="protein sequence ID" value="CAI2195332.1"/>
    <property type="molecule type" value="Genomic_DNA"/>
</dbReference>
<evidence type="ECO:0000313" key="1">
    <source>
        <dbReference type="EMBL" id="CAI2195332.1"/>
    </source>
</evidence>
<evidence type="ECO:0000313" key="2">
    <source>
        <dbReference type="Proteomes" id="UP001153678"/>
    </source>
</evidence>
<proteinExistence type="predicted"/>
<gene>
    <name evidence="1" type="ORF">FWILDA_LOCUS17023</name>
</gene>
<accession>A0A9W4T9G7</accession>